<dbReference type="EMBL" id="KZ613961">
    <property type="protein sequence ID" value="PMD31829.1"/>
    <property type="molecule type" value="Genomic_DNA"/>
</dbReference>
<feature type="transmembrane region" description="Helical" evidence="5">
    <location>
        <begin position="335"/>
        <end position="352"/>
    </location>
</feature>
<gene>
    <name evidence="7" type="ORF">L207DRAFT_441745</name>
</gene>
<dbReference type="PANTHER" id="PTHR43735">
    <property type="entry name" value="APOPTOSIS-INDUCING FACTOR 1"/>
    <property type="match status" value="1"/>
</dbReference>
<dbReference type="Pfam" id="PF07992">
    <property type="entry name" value="Pyr_redox_2"/>
    <property type="match status" value="1"/>
</dbReference>
<keyword evidence="5" id="KW-0812">Transmembrane</keyword>
<dbReference type="GO" id="GO:0004174">
    <property type="term" value="F:electron-transferring-flavoprotein dehydrogenase activity"/>
    <property type="evidence" value="ECO:0007669"/>
    <property type="project" value="TreeGrafter"/>
</dbReference>
<dbReference type="STRING" id="1149755.A0A2J6R013"/>
<evidence type="ECO:0000259" key="6">
    <source>
        <dbReference type="Pfam" id="PF07992"/>
    </source>
</evidence>
<dbReference type="OrthoDB" id="202203at2759"/>
<accession>A0A2J6R013</accession>
<dbReference type="PRINTS" id="PR00469">
    <property type="entry name" value="PNDRDTASEII"/>
</dbReference>
<protein>
    <submittedName>
        <fullName evidence="7">FAD/NAD(P)-binding domain-containing protein</fullName>
    </submittedName>
</protein>
<keyword evidence="5" id="KW-0472">Membrane</keyword>
<dbReference type="PANTHER" id="PTHR43735:SF3">
    <property type="entry name" value="FERROPTOSIS SUPPRESSOR PROTEIN 1"/>
    <property type="match status" value="1"/>
</dbReference>
<keyword evidence="3" id="KW-0274">FAD</keyword>
<evidence type="ECO:0000313" key="8">
    <source>
        <dbReference type="Proteomes" id="UP000235786"/>
    </source>
</evidence>
<feature type="domain" description="FAD/NAD(P)-binding" evidence="6">
    <location>
        <begin position="3"/>
        <end position="291"/>
    </location>
</feature>
<evidence type="ECO:0000256" key="2">
    <source>
        <dbReference type="ARBA" id="ARBA00022630"/>
    </source>
</evidence>
<keyword evidence="8" id="KW-1185">Reference proteome</keyword>
<sequence>MKNIVILGGSFAGISTAHRILKQAGKSAPLKITLVSPNTHFYWSMAAARGLVPGQISDEDLFRPTAEGFKQYPANRFEFIVASAERVDVEAKKVGISSPTGKSTLDYDFLILATGARAKGDAPFKGVGSTEETKAARRDFQSRVKTAKTIVIAGGGVTGCETAGELAYEYGHEKEIIFIASDTKLLSSTPATVSTYVQASLQDLKVHLKLSTKVKSSNPLPNGQTELLLSTGEKLVTDLYIPTFGLTPNSSYFPSEFLDANGYVVVDSYLKVLGTNDVWAIGDVSACEWSQFIPADKQSAYLAKALVLVLNGKTPSPYKLISHRITGIQIGRKKGIGAFGTWTMPSFLIVYVRRMLFMDRMAGILDGKGL</sequence>
<dbReference type="SUPFAM" id="SSF51905">
    <property type="entry name" value="FAD/NAD(P)-binding domain"/>
    <property type="match status" value="2"/>
</dbReference>
<dbReference type="GO" id="GO:0005737">
    <property type="term" value="C:cytoplasm"/>
    <property type="evidence" value="ECO:0007669"/>
    <property type="project" value="TreeGrafter"/>
</dbReference>
<evidence type="ECO:0000256" key="3">
    <source>
        <dbReference type="ARBA" id="ARBA00022827"/>
    </source>
</evidence>
<keyword evidence="5" id="KW-1133">Transmembrane helix</keyword>
<dbReference type="Gene3D" id="3.50.50.100">
    <property type="match status" value="1"/>
</dbReference>
<dbReference type="InterPro" id="IPR023753">
    <property type="entry name" value="FAD/NAD-binding_dom"/>
</dbReference>
<evidence type="ECO:0000256" key="1">
    <source>
        <dbReference type="ARBA" id="ARBA00006442"/>
    </source>
</evidence>
<dbReference type="PRINTS" id="PR00368">
    <property type="entry name" value="FADPNR"/>
</dbReference>
<dbReference type="AlphaFoldDB" id="A0A2J6R013"/>
<evidence type="ECO:0000256" key="5">
    <source>
        <dbReference type="SAM" id="Phobius"/>
    </source>
</evidence>
<dbReference type="InterPro" id="IPR036188">
    <property type="entry name" value="FAD/NAD-bd_sf"/>
</dbReference>
<dbReference type="Proteomes" id="UP000235786">
    <property type="component" value="Unassembled WGS sequence"/>
</dbReference>
<name>A0A2J6R013_HYAVF</name>
<reference evidence="7 8" key="1">
    <citation type="submission" date="2016-04" db="EMBL/GenBank/DDBJ databases">
        <title>A degradative enzymes factory behind the ericoid mycorrhizal symbiosis.</title>
        <authorList>
            <consortium name="DOE Joint Genome Institute"/>
            <person name="Martino E."/>
            <person name="Morin E."/>
            <person name="Grelet G."/>
            <person name="Kuo A."/>
            <person name="Kohler A."/>
            <person name="Daghino S."/>
            <person name="Barry K."/>
            <person name="Choi C."/>
            <person name="Cichocki N."/>
            <person name="Clum A."/>
            <person name="Copeland A."/>
            <person name="Hainaut M."/>
            <person name="Haridas S."/>
            <person name="Labutti K."/>
            <person name="Lindquist E."/>
            <person name="Lipzen A."/>
            <person name="Khouja H.-R."/>
            <person name="Murat C."/>
            <person name="Ohm R."/>
            <person name="Olson A."/>
            <person name="Spatafora J."/>
            <person name="Veneault-Fourrey C."/>
            <person name="Henrissat B."/>
            <person name="Grigoriev I."/>
            <person name="Martin F."/>
            <person name="Perotto S."/>
        </authorList>
    </citation>
    <scope>NUCLEOTIDE SEQUENCE [LARGE SCALE GENOMIC DNA]</scope>
    <source>
        <strain evidence="7 8">F</strain>
    </source>
</reference>
<keyword evidence="4" id="KW-0560">Oxidoreductase</keyword>
<comment type="similarity">
    <text evidence="1">Belongs to the FAD-dependent oxidoreductase family.</text>
</comment>
<dbReference type="GO" id="GO:0050660">
    <property type="term" value="F:flavin adenine dinucleotide binding"/>
    <property type="evidence" value="ECO:0007669"/>
    <property type="project" value="TreeGrafter"/>
</dbReference>
<evidence type="ECO:0000313" key="7">
    <source>
        <dbReference type="EMBL" id="PMD31829.1"/>
    </source>
</evidence>
<proteinExistence type="inferred from homology"/>
<keyword evidence="2" id="KW-0285">Flavoprotein</keyword>
<evidence type="ECO:0000256" key="4">
    <source>
        <dbReference type="ARBA" id="ARBA00023002"/>
    </source>
</evidence>
<organism evidence="7 8">
    <name type="scientific">Hyaloscypha variabilis (strain UAMH 11265 / GT02V1 / F)</name>
    <name type="common">Meliniomyces variabilis</name>
    <dbReference type="NCBI Taxonomy" id="1149755"/>
    <lineage>
        <taxon>Eukaryota</taxon>
        <taxon>Fungi</taxon>
        <taxon>Dikarya</taxon>
        <taxon>Ascomycota</taxon>
        <taxon>Pezizomycotina</taxon>
        <taxon>Leotiomycetes</taxon>
        <taxon>Helotiales</taxon>
        <taxon>Hyaloscyphaceae</taxon>
        <taxon>Hyaloscypha</taxon>
        <taxon>Hyaloscypha variabilis</taxon>
    </lineage>
</organism>